<dbReference type="GO" id="GO:0042158">
    <property type="term" value="P:lipoprotein biosynthetic process"/>
    <property type="evidence" value="ECO:0007669"/>
    <property type="project" value="UniProtKB-UniRule"/>
</dbReference>
<evidence type="ECO:0000313" key="9">
    <source>
        <dbReference type="Proteomes" id="UP000260351"/>
    </source>
</evidence>
<keyword evidence="3 7" id="KW-0808">Transferase</keyword>
<feature type="transmembrane region" description="Helical" evidence="7">
    <location>
        <begin position="198"/>
        <end position="215"/>
    </location>
</feature>
<proteinExistence type="inferred from homology"/>
<dbReference type="Pfam" id="PF01790">
    <property type="entry name" value="LGT"/>
    <property type="match status" value="1"/>
</dbReference>
<evidence type="ECO:0000313" key="8">
    <source>
        <dbReference type="EMBL" id="RFF30144.1"/>
    </source>
</evidence>
<feature type="transmembrane region" description="Helical" evidence="7">
    <location>
        <begin position="222"/>
        <end position="240"/>
    </location>
</feature>
<comment type="caution">
    <text evidence="8">The sequence shown here is derived from an EMBL/GenBank/DDBJ whole genome shotgun (WGS) entry which is preliminary data.</text>
</comment>
<comment type="similarity">
    <text evidence="1 7">Belongs to the Lgt family.</text>
</comment>
<evidence type="ECO:0000256" key="5">
    <source>
        <dbReference type="ARBA" id="ARBA00022989"/>
    </source>
</evidence>
<dbReference type="OrthoDB" id="871140at2"/>
<dbReference type="PANTHER" id="PTHR30589">
    <property type="entry name" value="PROLIPOPROTEIN DIACYLGLYCERYL TRANSFERASE"/>
    <property type="match status" value="1"/>
</dbReference>
<dbReference type="UniPathway" id="UPA00664"/>
<keyword evidence="8" id="KW-0449">Lipoprotein</keyword>
<dbReference type="RefSeq" id="WP_116650745.1">
    <property type="nucleotide sequence ID" value="NZ_QUZK01000037.1"/>
</dbReference>
<accession>A0A3E1K7V0</accession>
<feature type="transmembrane region" description="Helical" evidence="7">
    <location>
        <begin position="100"/>
        <end position="117"/>
    </location>
</feature>
<comment type="catalytic activity">
    <reaction evidence="7">
        <text>L-cysteinyl-[prolipoprotein] + a 1,2-diacyl-sn-glycero-3-phospho-(1'-sn-glycerol) = an S-1,2-diacyl-sn-glyceryl-L-cysteinyl-[prolipoprotein] + sn-glycerol 1-phosphate + H(+)</text>
        <dbReference type="Rhea" id="RHEA:56712"/>
        <dbReference type="Rhea" id="RHEA-COMP:14679"/>
        <dbReference type="Rhea" id="RHEA-COMP:14680"/>
        <dbReference type="ChEBI" id="CHEBI:15378"/>
        <dbReference type="ChEBI" id="CHEBI:29950"/>
        <dbReference type="ChEBI" id="CHEBI:57685"/>
        <dbReference type="ChEBI" id="CHEBI:64716"/>
        <dbReference type="ChEBI" id="CHEBI:140658"/>
        <dbReference type="EC" id="2.5.1.145"/>
    </reaction>
</comment>
<keyword evidence="2 7" id="KW-1003">Cell membrane</keyword>
<keyword evidence="5 7" id="KW-1133">Transmembrane helix</keyword>
<dbReference type="Proteomes" id="UP000260351">
    <property type="component" value="Unassembled WGS sequence"/>
</dbReference>
<comment type="function">
    <text evidence="7">Catalyzes the transfer of the diacylglyceryl group from phosphatidylglycerol to the sulfhydryl group of the N-terminal cysteine of a prolipoprotein, the first step in the formation of mature lipoproteins.</text>
</comment>
<feature type="transmembrane region" description="Helical" evidence="7">
    <location>
        <begin position="60"/>
        <end position="79"/>
    </location>
</feature>
<evidence type="ECO:0000256" key="1">
    <source>
        <dbReference type="ARBA" id="ARBA00007150"/>
    </source>
</evidence>
<keyword evidence="9" id="KW-1185">Reference proteome</keyword>
<comment type="pathway">
    <text evidence="7">Protein modification; lipoprotein biosynthesis (diacylglyceryl transfer).</text>
</comment>
<keyword evidence="4 7" id="KW-0812">Transmembrane</keyword>
<reference evidence="8 9" key="1">
    <citation type="submission" date="2018-08" db="EMBL/GenBank/DDBJ databases">
        <title>Wenzhouxiangella salilacus sp. nov., a novel bacterium isolated from a saline lake in Xinjiang Province, China.</title>
        <authorList>
            <person name="Han S."/>
        </authorList>
    </citation>
    <scope>NUCLEOTIDE SEQUENCE [LARGE SCALE GENOMIC DNA]</scope>
    <source>
        <strain evidence="8 9">XDB06</strain>
    </source>
</reference>
<protein>
    <recommendedName>
        <fullName evidence="7">Phosphatidylglycerol--prolipoprotein diacylglyceryl transferase</fullName>
        <ecNumber evidence="7">2.5.1.145</ecNumber>
    </recommendedName>
</protein>
<gene>
    <name evidence="7" type="primary">lgt</name>
    <name evidence="8" type="ORF">DZC52_08675</name>
</gene>
<sequence>MNQSEFYFHRIDPVAVEIGGFAIYWYSLMYLVAFGAFWLLGRYRAQRDDTPLKPHQVGDFLFWGVIGVIVGGRLGYVLFYGFDQLMGDPLFLFRIRDGGMSFHGGLVGVLVAIWAYGRHLGCGFLRLGDFTAPLVPIGLAAGRLGNFIGGELWGRTTDVSWAMIFPESIQAGGRTSPTLYQQYLGGALDEFARHPSQLYQAALEGLALFVILWIYSARPRPTGAVGGAFLAGYGVFRFIAEFYREPDAHLGYVALDWMTMGQILSLPMFIAGVALMAWAYRSRA</sequence>
<keyword evidence="6 7" id="KW-0472">Membrane</keyword>
<evidence type="ECO:0000256" key="3">
    <source>
        <dbReference type="ARBA" id="ARBA00022679"/>
    </source>
</evidence>
<dbReference type="GO" id="GO:0008961">
    <property type="term" value="F:phosphatidylglycerol-prolipoprotein diacylglyceryl transferase activity"/>
    <property type="evidence" value="ECO:0007669"/>
    <property type="project" value="UniProtKB-UniRule"/>
</dbReference>
<dbReference type="InterPro" id="IPR001640">
    <property type="entry name" value="Lgt"/>
</dbReference>
<feature type="binding site" evidence="7">
    <location>
        <position position="143"/>
    </location>
    <ligand>
        <name>a 1,2-diacyl-sn-glycero-3-phospho-(1'-sn-glycerol)</name>
        <dbReference type="ChEBI" id="CHEBI:64716"/>
    </ligand>
</feature>
<dbReference type="PROSITE" id="PS01311">
    <property type="entry name" value="LGT"/>
    <property type="match status" value="1"/>
</dbReference>
<dbReference type="PANTHER" id="PTHR30589:SF0">
    <property type="entry name" value="PHOSPHATIDYLGLYCEROL--PROLIPOPROTEIN DIACYLGLYCERYL TRANSFERASE"/>
    <property type="match status" value="1"/>
</dbReference>
<evidence type="ECO:0000256" key="6">
    <source>
        <dbReference type="ARBA" id="ARBA00023136"/>
    </source>
</evidence>
<name>A0A3E1K7V0_9GAMM</name>
<dbReference type="AlphaFoldDB" id="A0A3E1K7V0"/>
<dbReference type="NCBIfam" id="TIGR00544">
    <property type="entry name" value="lgt"/>
    <property type="match status" value="1"/>
</dbReference>
<feature type="transmembrane region" description="Helical" evidence="7">
    <location>
        <begin position="21"/>
        <end position="40"/>
    </location>
</feature>
<dbReference type="GO" id="GO:0005886">
    <property type="term" value="C:plasma membrane"/>
    <property type="evidence" value="ECO:0007669"/>
    <property type="project" value="UniProtKB-SubCell"/>
</dbReference>
<evidence type="ECO:0000256" key="2">
    <source>
        <dbReference type="ARBA" id="ARBA00022475"/>
    </source>
</evidence>
<feature type="transmembrane region" description="Helical" evidence="7">
    <location>
        <begin position="260"/>
        <end position="280"/>
    </location>
</feature>
<evidence type="ECO:0000256" key="4">
    <source>
        <dbReference type="ARBA" id="ARBA00022692"/>
    </source>
</evidence>
<dbReference type="EC" id="2.5.1.145" evidence="7"/>
<dbReference type="HAMAP" id="MF_01147">
    <property type="entry name" value="Lgt"/>
    <property type="match status" value="1"/>
</dbReference>
<dbReference type="EMBL" id="QUZK01000037">
    <property type="protein sequence ID" value="RFF30144.1"/>
    <property type="molecule type" value="Genomic_DNA"/>
</dbReference>
<evidence type="ECO:0000256" key="7">
    <source>
        <dbReference type="HAMAP-Rule" id="MF_01147"/>
    </source>
</evidence>
<comment type="subcellular location">
    <subcellularLocation>
        <location evidence="7">Cell membrane</location>
        <topology evidence="7">Multi-pass membrane protein</topology>
    </subcellularLocation>
</comment>
<organism evidence="8 9">
    <name type="scientific">Wenzhouxiangella sediminis</name>
    <dbReference type="NCBI Taxonomy" id="1792836"/>
    <lineage>
        <taxon>Bacteria</taxon>
        <taxon>Pseudomonadati</taxon>
        <taxon>Pseudomonadota</taxon>
        <taxon>Gammaproteobacteria</taxon>
        <taxon>Chromatiales</taxon>
        <taxon>Wenzhouxiangellaceae</taxon>
        <taxon>Wenzhouxiangella</taxon>
    </lineage>
</organism>